<protein>
    <recommendedName>
        <fullName evidence="3">Knr4/Smi1-like domain-containing protein</fullName>
    </recommendedName>
</protein>
<comment type="caution">
    <text evidence="1">The sequence shown here is derived from an EMBL/GenBank/DDBJ whole genome shotgun (WGS) entry which is preliminary data.</text>
</comment>
<gene>
    <name evidence="1" type="ORF">AB1300_11135</name>
</gene>
<evidence type="ECO:0000313" key="1">
    <source>
        <dbReference type="EMBL" id="MEX3745689.1"/>
    </source>
</evidence>
<keyword evidence="2" id="KW-1185">Reference proteome</keyword>
<reference evidence="1 2" key="1">
    <citation type="submission" date="2024-07" db="EMBL/GenBank/DDBJ databases">
        <title>Characterization of a bacterium isolated from hydrolysated instant sea cucumber by whole-genome sequencing and metabolomics.</title>
        <authorList>
            <person name="Luo X."/>
            <person name="Zhang Z."/>
            <person name="Zheng Z."/>
            <person name="Zhang W."/>
            <person name="Ming T."/>
            <person name="Jiao L."/>
            <person name="Su X."/>
            <person name="Kong F."/>
            <person name="Xu J."/>
        </authorList>
    </citation>
    <scope>NUCLEOTIDE SEQUENCE [LARGE SCALE GENOMIC DNA]</scope>
    <source>
        <strain evidence="1 2">XL-2024</strain>
    </source>
</reference>
<accession>A0ABV3VXX2</accession>
<sequence length="161" mass="18706">MNEDIKKTIDYLKEGLKEDPSNIVFGKLNDGIEGDREVNSLKVGKYFDLLNLTNGARCGDIDLWSYSELERNQYVLSDIQDEKESWLSIGQILYEPLIMNRFDGNVYRFNMDEDDTLMNCFGELDFFLKNYVFGSGYCIAIPNSEEDDWFLFLKKKGIISD</sequence>
<dbReference type="RefSeq" id="WP_368636555.1">
    <property type="nucleotide sequence ID" value="NZ_JBFRHK010000005.1"/>
</dbReference>
<organism evidence="1 2">
    <name type="scientific">Lysinibacillus xylanilyticus</name>
    <dbReference type="NCBI Taxonomy" id="582475"/>
    <lineage>
        <taxon>Bacteria</taxon>
        <taxon>Bacillati</taxon>
        <taxon>Bacillota</taxon>
        <taxon>Bacilli</taxon>
        <taxon>Bacillales</taxon>
        <taxon>Bacillaceae</taxon>
        <taxon>Lysinibacillus</taxon>
    </lineage>
</organism>
<proteinExistence type="predicted"/>
<evidence type="ECO:0000313" key="2">
    <source>
        <dbReference type="Proteomes" id="UP001558534"/>
    </source>
</evidence>
<dbReference type="Proteomes" id="UP001558534">
    <property type="component" value="Unassembled WGS sequence"/>
</dbReference>
<dbReference type="EMBL" id="JBFRHK010000005">
    <property type="protein sequence ID" value="MEX3745689.1"/>
    <property type="molecule type" value="Genomic_DNA"/>
</dbReference>
<evidence type="ECO:0008006" key="3">
    <source>
        <dbReference type="Google" id="ProtNLM"/>
    </source>
</evidence>
<name>A0ABV3VXX2_9BACI</name>